<feature type="domain" description="Alpha-type protein kinase" evidence="4">
    <location>
        <begin position="1"/>
        <end position="210"/>
    </location>
</feature>
<evidence type="ECO:0000259" key="4">
    <source>
        <dbReference type="PROSITE" id="PS51158"/>
    </source>
</evidence>
<feature type="non-terminal residue" evidence="5">
    <location>
        <position position="210"/>
    </location>
</feature>
<protein>
    <recommendedName>
        <fullName evidence="4">Alpha-type protein kinase domain-containing protein</fullName>
    </recommendedName>
</protein>
<dbReference type="AlphaFoldDB" id="A0AAD6Z2T2"/>
<keyword evidence="6" id="KW-1185">Reference proteome</keyword>
<organism evidence="5 6">
    <name type="scientific">Mycena albidolilacea</name>
    <dbReference type="NCBI Taxonomy" id="1033008"/>
    <lineage>
        <taxon>Eukaryota</taxon>
        <taxon>Fungi</taxon>
        <taxon>Dikarya</taxon>
        <taxon>Basidiomycota</taxon>
        <taxon>Agaricomycotina</taxon>
        <taxon>Agaricomycetes</taxon>
        <taxon>Agaricomycetidae</taxon>
        <taxon>Agaricales</taxon>
        <taxon>Marasmiineae</taxon>
        <taxon>Mycenaceae</taxon>
        <taxon>Mycena</taxon>
    </lineage>
</organism>
<dbReference type="Pfam" id="PF02816">
    <property type="entry name" value="Alpha_kinase"/>
    <property type="match status" value="1"/>
</dbReference>
<accession>A0AAD6Z2T2</accession>
<keyword evidence="1" id="KW-0723">Serine/threonine-protein kinase</keyword>
<evidence type="ECO:0000256" key="1">
    <source>
        <dbReference type="ARBA" id="ARBA00022527"/>
    </source>
</evidence>
<dbReference type="GO" id="GO:0005524">
    <property type="term" value="F:ATP binding"/>
    <property type="evidence" value="ECO:0007669"/>
    <property type="project" value="InterPro"/>
</dbReference>
<name>A0AAD6Z2T2_9AGAR</name>
<dbReference type="InterPro" id="IPR011009">
    <property type="entry name" value="Kinase-like_dom_sf"/>
</dbReference>
<keyword evidence="3" id="KW-0418">Kinase</keyword>
<evidence type="ECO:0000256" key="3">
    <source>
        <dbReference type="ARBA" id="ARBA00022777"/>
    </source>
</evidence>
<dbReference type="GO" id="GO:0004674">
    <property type="term" value="F:protein serine/threonine kinase activity"/>
    <property type="evidence" value="ECO:0007669"/>
    <property type="project" value="UniProtKB-KW"/>
</dbReference>
<dbReference type="Proteomes" id="UP001218218">
    <property type="component" value="Unassembled WGS sequence"/>
</dbReference>
<sequence length="210" mass="23486">AIYNGFKYVAKRCYAVGGGIPVTVAINHDELIKEGTTLGRTQYFLDRFKEECEESAIDICDFEVTDFILAREGILLKEGSETPVFAPSPASGIEQYSRLSDEDKGEIVASDCVISSVTWLLERERGNVQFRKYSGTLDHPRHNDKQGATINVFQHFSYFESNKALVLADIQGSEHYDPSNKATILFDLMSHTTTGCTQLVCVVFRLILSQ</sequence>
<dbReference type="Gene3D" id="3.20.200.10">
    <property type="entry name" value="MHCK/EF2 kinase"/>
    <property type="match status" value="1"/>
</dbReference>
<keyword evidence="2" id="KW-0808">Transferase</keyword>
<dbReference type="SUPFAM" id="SSF56112">
    <property type="entry name" value="Protein kinase-like (PK-like)"/>
    <property type="match status" value="1"/>
</dbReference>
<evidence type="ECO:0000313" key="5">
    <source>
        <dbReference type="EMBL" id="KAJ7304563.1"/>
    </source>
</evidence>
<proteinExistence type="predicted"/>
<dbReference type="EMBL" id="JARIHO010000101">
    <property type="protein sequence ID" value="KAJ7304563.1"/>
    <property type="molecule type" value="Genomic_DNA"/>
</dbReference>
<evidence type="ECO:0000313" key="6">
    <source>
        <dbReference type="Proteomes" id="UP001218218"/>
    </source>
</evidence>
<reference evidence="5" key="1">
    <citation type="submission" date="2023-03" db="EMBL/GenBank/DDBJ databases">
        <title>Massive genome expansion in bonnet fungi (Mycena s.s.) driven by repeated elements and novel gene families across ecological guilds.</title>
        <authorList>
            <consortium name="Lawrence Berkeley National Laboratory"/>
            <person name="Harder C.B."/>
            <person name="Miyauchi S."/>
            <person name="Viragh M."/>
            <person name="Kuo A."/>
            <person name="Thoen E."/>
            <person name="Andreopoulos B."/>
            <person name="Lu D."/>
            <person name="Skrede I."/>
            <person name="Drula E."/>
            <person name="Henrissat B."/>
            <person name="Morin E."/>
            <person name="Kohler A."/>
            <person name="Barry K."/>
            <person name="LaButti K."/>
            <person name="Morin E."/>
            <person name="Salamov A."/>
            <person name="Lipzen A."/>
            <person name="Mereny Z."/>
            <person name="Hegedus B."/>
            <person name="Baldrian P."/>
            <person name="Stursova M."/>
            <person name="Weitz H."/>
            <person name="Taylor A."/>
            <person name="Grigoriev I.V."/>
            <person name="Nagy L.G."/>
            <person name="Martin F."/>
            <person name="Kauserud H."/>
        </authorList>
    </citation>
    <scope>NUCLEOTIDE SEQUENCE</scope>
    <source>
        <strain evidence="5">CBHHK002</strain>
    </source>
</reference>
<evidence type="ECO:0000256" key="2">
    <source>
        <dbReference type="ARBA" id="ARBA00022679"/>
    </source>
</evidence>
<dbReference type="InterPro" id="IPR004166">
    <property type="entry name" value="a-kinase_dom"/>
</dbReference>
<gene>
    <name evidence="5" type="ORF">DFH08DRAFT_52311</name>
</gene>
<comment type="caution">
    <text evidence="5">The sequence shown here is derived from an EMBL/GenBank/DDBJ whole genome shotgun (WGS) entry which is preliminary data.</text>
</comment>
<dbReference type="PROSITE" id="PS51158">
    <property type="entry name" value="ALPHA_KINASE"/>
    <property type="match status" value="1"/>
</dbReference>